<dbReference type="OrthoDB" id="5411041at2759"/>
<sequence>MSQSTPQAPSPSKPPSTTSGEDSRAKIIHNISLGALIVCPIIILLPPRKLDIYTLALLSGTFAGGNQLSKEYTGVSILQRFGNRLESFSGSELPPKAKEMQARLREEKLRREEAAIGGIEDVRRKGEELSRLREQGRGQKEKERGLLEKVWMGNEGDDWKEKRDRREREALEEGKGYWDLIKEQIWDVWSSGEKKVEELKEVDEKVVEERKKGEGKK</sequence>
<protein>
    <recommendedName>
        <fullName evidence="4">Rhomboid family membrane protein</fullName>
    </recommendedName>
</protein>
<evidence type="ECO:0008006" key="4">
    <source>
        <dbReference type="Google" id="ProtNLM"/>
    </source>
</evidence>
<dbReference type="EMBL" id="KZ613514">
    <property type="protein sequence ID" value="PMD15325.1"/>
    <property type="molecule type" value="Genomic_DNA"/>
</dbReference>
<gene>
    <name evidence="2" type="ORF">NA56DRAFT_650254</name>
</gene>
<keyword evidence="3" id="KW-1185">Reference proteome</keyword>
<organism evidence="2 3">
    <name type="scientific">Hyaloscypha hepaticicola</name>
    <dbReference type="NCBI Taxonomy" id="2082293"/>
    <lineage>
        <taxon>Eukaryota</taxon>
        <taxon>Fungi</taxon>
        <taxon>Dikarya</taxon>
        <taxon>Ascomycota</taxon>
        <taxon>Pezizomycotina</taxon>
        <taxon>Leotiomycetes</taxon>
        <taxon>Helotiales</taxon>
        <taxon>Hyaloscyphaceae</taxon>
        <taxon>Hyaloscypha</taxon>
    </lineage>
</organism>
<dbReference type="Proteomes" id="UP000235672">
    <property type="component" value="Unassembled WGS sequence"/>
</dbReference>
<accession>A0A2J6PMS6</accession>
<reference evidence="2 3" key="1">
    <citation type="submission" date="2016-05" db="EMBL/GenBank/DDBJ databases">
        <title>A degradative enzymes factory behind the ericoid mycorrhizal symbiosis.</title>
        <authorList>
            <consortium name="DOE Joint Genome Institute"/>
            <person name="Martino E."/>
            <person name="Morin E."/>
            <person name="Grelet G."/>
            <person name="Kuo A."/>
            <person name="Kohler A."/>
            <person name="Daghino S."/>
            <person name="Barry K."/>
            <person name="Choi C."/>
            <person name="Cichocki N."/>
            <person name="Clum A."/>
            <person name="Copeland A."/>
            <person name="Hainaut M."/>
            <person name="Haridas S."/>
            <person name="Labutti K."/>
            <person name="Lindquist E."/>
            <person name="Lipzen A."/>
            <person name="Khouja H.-R."/>
            <person name="Murat C."/>
            <person name="Ohm R."/>
            <person name="Olson A."/>
            <person name="Spatafora J."/>
            <person name="Veneault-Fourrey C."/>
            <person name="Henrissat B."/>
            <person name="Grigoriev I."/>
            <person name="Martin F."/>
            <person name="Perotto S."/>
        </authorList>
    </citation>
    <scope>NUCLEOTIDE SEQUENCE [LARGE SCALE GENOMIC DNA]</scope>
    <source>
        <strain evidence="2 3">UAMH 7357</strain>
    </source>
</reference>
<evidence type="ECO:0000256" key="1">
    <source>
        <dbReference type="SAM" id="MobiDB-lite"/>
    </source>
</evidence>
<evidence type="ECO:0000313" key="3">
    <source>
        <dbReference type="Proteomes" id="UP000235672"/>
    </source>
</evidence>
<evidence type="ECO:0000313" key="2">
    <source>
        <dbReference type="EMBL" id="PMD15325.1"/>
    </source>
</evidence>
<name>A0A2J6PMS6_9HELO</name>
<proteinExistence type="predicted"/>
<feature type="region of interest" description="Disordered" evidence="1">
    <location>
        <begin position="1"/>
        <end position="22"/>
    </location>
</feature>
<dbReference type="AlphaFoldDB" id="A0A2J6PMS6"/>